<evidence type="ECO:0000256" key="7">
    <source>
        <dbReference type="ARBA" id="ARBA00023136"/>
    </source>
</evidence>
<dbReference type="Proteomes" id="UP001597097">
    <property type="component" value="Unassembled WGS sequence"/>
</dbReference>
<evidence type="ECO:0000313" key="11">
    <source>
        <dbReference type="Proteomes" id="UP001597097"/>
    </source>
</evidence>
<name>A0ABW4GKN2_9ACTN</name>
<organism evidence="10 11">
    <name type="scientific">Nonomuraea guangzhouensis</name>
    <dbReference type="NCBI Taxonomy" id="1291555"/>
    <lineage>
        <taxon>Bacteria</taxon>
        <taxon>Bacillati</taxon>
        <taxon>Actinomycetota</taxon>
        <taxon>Actinomycetes</taxon>
        <taxon>Streptosporangiales</taxon>
        <taxon>Streptosporangiaceae</taxon>
        <taxon>Nonomuraea</taxon>
    </lineage>
</organism>
<feature type="transmembrane region" description="Helical" evidence="8">
    <location>
        <begin position="109"/>
        <end position="129"/>
    </location>
</feature>
<dbReference type="Pfam" id="PF00528">
    <property type="entry name" value="BPD_transp_1"/>
    <property type="match status" value="1"/>
</dbReference>
<dbReference type="PANTHER" id="PTHR30614">
    <property type="entry name" value="MEMBRANE COMPONENT OF AMINO ACID ABC TRANSPORTER"/>
    <property type="match status" value="1"/>
</dbReference>
<evidence type="ECO:0000256" key="6">
    <source>
        <dbReference type="ARBA" id="ARBA00022989"/>
    </source>
</evidence>
<evidence type="ECO:0000256" key="8">
    <source>
        <dbReference type="RuleBase" id="RU363032"/>
    </source>
</evidence>
<dbReference type="NCBIfam" id="TIGR01726">
    <property type="entry name" value="HEQRo_perm_3TM"/>
    <property type="match status" value="1"/>
</dbReference>
<dbReference type="RefSeq" id="WP_219536103.1">
    <property type="nucleotide sequence ID" value="NZ_JAHKRM010000028.1"/>
</dbReference>
<protein>
    <submittedName>
        <fullName evidence="10">Amino acid ABC transporter permease</fullName>
    </submittedName>
</protein>
<evidence type="ECO:0000256" key="4">
    <source>
        <dbReference type="ARBA" id="ARBA00022692"/>
    </source>
</evidence>
<keyword evidence="11" id="KW-1185">Reference proteome</keyword>
<dbReference type="InterPro" id="IPR043429">
    <property type="entry name" value="ArtM/GltK/GlnP/TcyL/YhdX-like"/>
</dbReference>
<evidence type="ECO:0000256" key="1">
    <source>
        <dbReference type="ARBA" id="ARBA00004651"/>
    </source>
</evidence>
<keyword evidence="5" id="KW-0029">Amino-acid transport</keyword>
<gene>
    <name evidence="10" type="ORF">ACFSJ0_39680</name>
</gene>
<dbReference type="PANTHER" id="PTHR30614:SF0">
    <property type="entry name" value="L-CYSTINE TRANSPORT SYSTEM PERMEASE PROTEIN TCYL"/>
    <property type="match status" value="1"/>
</dbReference>
<comment type="similarity">
    <text evidence="8">Belongs to the binding-protein-dependent transport system permease family.</text>
</comment>
<dbReference type="InterPro" id="IPR010065">
    <property type="entry name" value="AA_ABC_transptr_permease_3TM"/>
</dbReference>
<feature type="transmembrane region" description="Helical" evidence="8">
    <location>
        <begin position="249"/>
        <end position="270"/>
    </location>
</feature>
<dbReference type="CDD" id="cd06261">
    <property type="entry name" value="TM_PBP2"/>
    <property type="match status" value="1"/>
</dbReference>
<dbReference type="InterPro" id="IPR000515">
    <property type="entry name" value="MetI-like"/>
</dbReference>
<feature type="transmembrane region" description="Helical" evidence="8">
    <location>
        <begin position="61"/>
        <end position="88"/>
    </location>
</feature>
<feature type="transmembrane region" description="Helical" evidence="8">
    <location>
        <begin position="21"/>
        <end position="41"/>
    </location>
</feature>
<sequence>MAYPSDRPDLTIKAVPQRHPFRWLAAGLTAILLVGVVSSAFTNPRYQWDVVARWLTDGTIISGLLLTLQLTCVSMVIGVLMGIVLAVMKGSRNKLLSATSSGYIWFFRGTPLLVQLVFWFNISALYPRIAVGLPFGGPDLLSLDANQVITPMTAAILGLALNEAAYMAEIVRAGILSVPPGQIQAANALGMTGLQTTRKIVLPQAMRVIIPPTGNQTISMLKTSSLVSVLAIPDLLYSAQIVYSRTFQTIPLLIVASLWYLLVTSLLTVAQSFVERHFSPDADRPDRRFRRSRPRQEGLT</sequence>
<dbReference type="PROSITE" id="PS50928">
    <property type="entry name" value="ABC_TM1"/>
    <property type="match status" value="1"/>
</dbReference>
<keyword evidence="2 8" id="KW-0813">Transport</keyword>
<evidence type="ECO:0000259" key="9">
    <source>
        <dbReference type="PROSITE" id="PS50928"/>
    </source>
</evidence>
<evidence type="ECO:0000256" key="2">
    <source>
        <dbReference type="ARBA" id="ARBA00022448"/>
    </source>
</evidence>
<keyword evidence="7 8" id="KW-0472">Membrane</keyword>
<keyword evidence="3" id="KW-1003">Cell membrane</keyword>
<proteinExistence type="inferred from homology"/>
<comment type="subcellular location">
    <subcellularLocation>
        <location evidence="1 8">Cell membrane</location>
        <topology evidence="1 8">Multi-pass membrane protein</topology>
    </subcellularLocation>
</comment>
<keyword evidence="4 8" id="KW-0812">Transmembrane</keyword>
<evidence type="ECO:0000256" key="5">
    <source>
        <dbReference type="ARBA" id="ARBA00022970"/>
    </source>
</evidence>
<reference evidence="11" key="1">
    <citation type="journal article" date="2019" name="Int. J. Syst. Evol. Microbiol.">
        <title>The Global Catalogue of Microorganisms (GCM) 10K type strain sequencing project: providing services to taxonomists for standard genome sequencing and annotation.</title>
        <authorList>
            <consortium name="The Broad Institute Genomics Platform"/>
            <consortium name="The Broad Institute Genome Sequencing Center for Infectious Disease"/>
            <person name="Wu L."/>
            <person name="Ma J."/>
        </authorList>
    </citation>
    <scope>NUCLEOTIDE SEQUENCE [LARGE SCALE GENOMIC DNA]</scope>
    <source>
        <strain evidence="11">CGMCC 1.15399</strain>
    </source>
</reference>
<dbReference type="EMBL" id="JBHUCM010000038">
    <property type="protein sequence ID" value="MFD1543224.1"/>
    <property type="molecule type" value="Genomic_DNA"/>
</dbReference>
<evidence type="ECO:0000313" key="10">
    <source>
        <dbReference type="EMBL" id="MFD1543224.1"/>
    </source>
</evidence>
<evidence type="ECO:0000256" key="3">
    <source>
        <dbReference type="ARBA" id="ARBA00022475"/>
    </source>
</evidence>
<keyword evidence="6 8" id="KW-1133">Transmembrane helix</keyword>
<accession>A0ABW4GKN2</accession>
<feature type="domain" description="ABC transmembrane type-1" evidence="9">
    <location>
        <begin position="64"/>
        <end position="271"/>
    </location>
</feature>
<comment type="caution">
    <text evidence="10">The sequence shown here is derived from an EMBL/GenBank/DDBJ whole genome shotgun (WGS) entry which is preliminary data.</text>
</comment>